<evidence type="ECO:0000313" key="11">
    <source>
        <dbReference type="EMBL" id="NYS47959.1"/>
    </source>
</evidence>
<feature type="transmembrane region" description="Helical" evidence="10">
    <location>
        <begin position="329"/>
        <end position="352"/>
    </location>
</feature>
<gene>
    <name evidence="11" type="ORF">HZY85_07220</name>
</gene>
<evidence type="ECO:0000256" key="8">
    <source>
        <dbReference type="ARBA" id="ARBA00023136"/>
    </source>
</evidence>
<dbReference type="Pfam" id="PF01554">
    <property type="entry name" value="MatE"/>
    <property type="match status" value="2"/>
</dbReference>
<keyword evidence="9" id="KW-0046">Antibiotic resistance</keyword>
<reference evidence="11 12" key="1">
    <citation type="submission" date="2020-07" db="EMBL/GenBank/DDBJ databases">
        <title>MOT database genomes.</title>
        <authorList>
            <person name="Joseph S."/>
            <person name="Aduse-Opoku J."/>
            <person name="Hashim A."/>
            <person name="Wade W."/>
            <person name="Curtis M."/>
        </authorList>
    </citation>
    <scope>NUCLEOTIDE SEQUENCE [LARGE SCALE GENOMIC DNA]</scope>
    <source>
        <strain evidence="11 12">CIP 106318</strain>
    </source>
</reference>
<name>A0ABX2T061_9BACL</name>
<dbReference type="PANTHER" id="PTHR43823:SF3">
    <property type="entry name" value="MULTIDRUG EXPORT PROTEIN MEPA"/>
    <property type="match status" value="1"/>
</dbReference>
<evidence type="ECO:0000256" key="10">
    <source>
        <dbReference type="SAM" id="Phobius"/>
    </source>
</evidence>
<feature type="transmembrane region" description="Helical" evidence="10">
    <location>
        <begin position="242"/>
        <end position="262"/>
    </location>
</feature>
<feature type="transmembrane region" description="Helical" evidence="10">
    <location>
        <begin position="199"/>
        <end position="219"/>
    </location>
</feature>
<keyword evidence="4" id="KW-0813">Transport</keyword>
<keyword evidence="7 10" id="KW-1133">Transmembrane helix</keyword>
<feature type="transmembrane region" description="Helical" evidence="10">
    <location>
        <begin position="400"/>
        <end position="421"/>
    </location>
</feature>
<evidence type="ECO:0000256" key="6">
    <source>
        <dbReference type="ARBA" id="ARBA00022692"/>
    </source>
</evidence>
<comment type="similarity">
    <text evidence="2">Belongs to the multi antimicrobial extrusion (MATE) (TC 2.A.66.1) family. MepA subfamily.</text>
</comment>
<keyword evidence="12" id="KW-1185">Reference proteome</keyword>
<feature type="transmembrane region" description="Helical" evidence="10">
    <location>
        <begin position="20"/>
        <end position="40"/>
    </location>
</feature>
<keyword evidence="8 10" id="KW-0472">Membrane</keyword>
<keyword evidence="5" id="KW-1003">Cell membrane</keyword>
<feature type="transmembrane region" description="Helical" evidence="10">
    <location>
        <begin position="141"/>
        <end position="158"/>
    </location>
</feature>
<feature type="transmembrane region" description="Helical" evidence="10">
    <location>
        <begin position="282"/>
        <end position="303"/>
    </location>
</feature>
<evidence type="ECO:0000256" key="2">
    <source>
        <dbReference type="ARBA" id="ARBA00008417"/>
    </source>
</evidence>
<feature type="transmembrane region" description="Helical" evidence="10">
    <location>
        <begin position="372"/>
        <end position="393"/>
    </location>
</feature>
<dbReference type="InterPro" id="IPR048279">
    <property type="entry name" value="MdtK-like"/>
</dbReference>
<sequence length="459" mass="51152">MREKMKQKENPLGYMPLGKLLKNMAIPAIIANIVNALYNIVDQIFIGHYIGYLGNAATTIAFPITTICLSLGVMIGIGTAANFNLSLGKKEVYRAEKIVGSSFLFTIFIGILLCLLIRFNIDNLLYLFGATDDIFNYAKEYVSITTYGIPFYLITLATNPLIRADRSPKYAMFTVLIGAVLNIILDFIFVAILDKGISGAAIATVLSQIVSAIFVLNYYKHFKSITILKSNFKIKFNLIKDIIYLGMASFVFQISTTIIQITTNNVLKFYGNESIYGSDIPIAVSGIVAKINVIFVAIILGIVQGSQPIVSFNYGAKKYLRVRDTYKKVVSYAAVISLIFFTLFQTFPKNIISIFGSGSELYFEFGVSYMRYFMLFMFLNGVLIASSTFFSSIGKAQKGVFITITKQIFILLPTLILLPKMMGINGIFYAVPTADLFSFFIAITFIYIEFKKMPNVNEG</sequence>
<accession>A0ABX2T061</accession>
<feature type="transmembrane region" description="Helical" evidence="10">
    <location>
        <begin position="102"/>
        <end position="121"/>
    </location>
</feature>
<evidence type="ECO:0000256" key="4">
    <source>
        <dbReference type="ARBA" id="ARBA00022448"/>
    </source>
</evidence>
<dbReference type="Proteomes" id="UP000531840">
    <property type="component" value="Unassembled WGS sequence"/>
</dbReference>
<evidence type="ECO:0000256" key="7">
    <source>
        <dbReference type="ARBA" id="ARBA00022989"/>
    </source>
</evidence>
<evidence type="ECO:0000256" key="1">
    <source>
        <dbReference type="ARBA" id="ARBA00004651"/>
    </source>
</evidence>
<dbReference type="InterPro" id="IPR002528">
    <property type="entry name" value="MATE_fam"/>
</dbReference>
<comment type="caution">
    <text evidence="11">The sequence shown here is derived from an EMBL/GenBank/DDBJ whole genome shotgun (WGS) entry which is preliminary data.</text>
</comment>
<feature type="transmembrane region" description="Helical" evidence="10">
    <location>
        <begin position="170"/>
        <end position="193"/>
    </location>
</feature>
<dbReference type="EMBL" id="JACBYF010000019">
    <property type="protein sequence ID" value="NYS47959.1"/>
    <property type="molecule type" value="Genomic_DNA"/>
</dbReference>
<feature type="transmembrane region" description="Helical" evidence="10">
    <location>
        <begin position="427"/>
        <end position="448"/>
    </location>
</feature>
<keyword evidence="6 10" id="KW-0812">Transmembrane</keyword>
<comment type="subcellular location">
    <subcellularLocation>
        <location evidence="1">Cell membrane</location>
        <topology evidence="1">Multi-pass membrane protein</topology>
    </subcellularLocation>
</comment>
<dbReference type="CDD" id="cd13143">
    <property type="entry name" value="MATE_MepA_like"/>
    <property type="match status" value="1"/>
</dbReference>
<dbReference type="PIRSF" id="PIRSF006603">
    <property type="entry name" value="DinF"/>
    <property type="match status" value="1"/>
</dbReference>
<dbReference type="InterPro" id="IPR051327">
    <property type="entry name" value="MATE_MepA_subfamily"/>
</dbReference>
<evidence type="ECO:0000256" key="3">
    <source>
        <dbReference type="ARBA" id="ARBA00022106"/>
    </source>
</evidence>
<organism evidence="11 12">
    <name type="scientific">Gemelliphila palaticanis</name>
    <dbReference type="NCBI Taxonomy" id="81950"/>
    <lineage>
        <taxon>Bacteria</taxon>
        <taxon>Bacillati</taxon>
        <taxon>Bacillota</taxon>
        <taxon>Bacilli</taxon>
        <taxon>Bacillales</taxon>
        <taxon>Gemellaceae</taxon>
        <taxon>Gemelliphila</taxon>
    </lineage>
</organism>
<protein>
    <recommendedName>
        <fullName evidence="3">Multidrug export protein MepA</fullName>
    </recommendedName>
</protein>
<evidence type="ECO:0000313" key="12">
    <source>
        <dbReference type="Proteomes" id="UP000531840"/>
    </source>
</evidence>
<dbReference type="PANTHER" id="PTHR43823">
    <property type="entry name" value="SPORULATION PROTEIN YKVU"/>
    <property type="match status" value="1"/>
</dbReference>
<evidence type="ECO:0000256" key="5">
    <source>
        <dbReference type="ARBA" id="ARBA00022475"/>
    </source>
</evidence>
<proteinExistence type="inferred from homology"/>
<evidence type="ECO:0000256" key="9">
    <source>
        <dbReference type="ARBA" id="ARBA00023251"/>
    </source>
</evidence>
<dbReference type="InterPro" id="IPR045070">
    <property type="entry name" value="MATE_MepA-like"/>
</dbReference>
<feature type="transmembrane region" description="Helical" evidence="10">
    <location>
        <begin position="60"/>
        <end position="81"/>
    </location>
</feature>